<sequence>MSSTDDFASGSATWLSRLDNLRNVVRQEMVARQLQRHLSPTARVLDVGAGQGTQARRLAEHGHTVTCIEPDPDMRKAFQTALATAPADVGRRIELYAGALGDLDGALGERTFDAVLCHGVLMYLPEPESAVRELATFVAAGGILSLVARNRDAMAWRPALRGQWPAALAALDELDAARAQDRDARYRNEIGVDARADDHEHLIALCHAAGLSDVQWYGVRVASDGVPVDEPVPEDPATLEALLAVEERLGERDPYRRLGTLVHVLARRR</sequence>
<dbReference type="STRING" id="571913.VV02_15570"/>
<dbReference type="InterPro" id="IPR029063">
    <property type="entry name" value="SAM-dependent_MTases_sf"/>
</dbReference>
<keyword evidence="3" id="KW-1185">Reference proteome</keyword>
<organism evidence="2 3">
    <name type="scientific">Luteipulveratus mongoliensis</name>
    <dbReference type="NCBI Taxonomy" id="571913"/>
    <lineage>
        <taxon>Bacteria</taxon>
        <taxon>Bacillati</taxon>
        <taxon>Actinomycetota</taxon>
        <taxon>Actinomycetes</taxon>
        <taxon>Micrococcales</taxon>
        <taxon>Dermacoccaceae</taxon>
        <taxon>Luteipulveratus</taxon>
    </lineage>
</organism>
<dbReference type="KEGG" id="lmoi:VV02_15570"/>
<dbReference type="CDD" id="cd02440">
    <property type="entry name" value="AdoMet_MTases"/>
    <property type="match status" value="1"/>
</dbReference>
<evidence type="ECO:0000313" key="3">
    <source>
        <dbReference type="Proteomes" id="UP000066480"/>
    </source>
</evidence>
<evidence type="ECO:0000313" key="2">
    <source>
        <dbReference type="EMBL" id="AKU16945.1"/>
    </source>
</evidence>
<dbReference type="Gene3D" id="3.40.50.150">
    <property type="entry name" value="Vaccinia Virus protein VP39"/>
    <property type="match status" value="1"/>
</dbReference>
<reference evidence="2 3" key="1">
    <citation type="submission" date="2015-03" db="EMBL/GenBank/DDBJ databases">
        <title>Luteipulveratus halotolerans sp. nov., a novel actinobacterium (Dermacoccaceae) from Sarawak, Malaysia.</title>
        <authorList>
            <person name="Juboi H."/>
            <person name="Basik A."/>
            <person name="Shamsul S.S."/>
            <person name="Arnold P."/>
            <person name="Schmitt E.K."/>
            <person name="Sanglier J.-J."/>
            <person name="Yeo T."/>
        </authorList>
    </citation>
    <scope>NUCLEOTIDE SEQUENCE [LARGE SCALE GENOMIC DNA]</scope>
    <source>
        <strain evidence="2 3">MN07-A0370</strain>
    </source>
</reference>
<dbReference type="InterPro" id="IPR013216">
    <property type="entry name" value="Methyltransf_11"/>
</dbReference>
<dbReference type="AlphaFoldDB" id="A0A0K1JK45"/>
<accession>A0A0K1JK45</accession>
<dbReference type="GO" id="GO:0008757">
    <property type="term" value="F:S-adenosylmethionine-dependent methyltransferase activity"/>
    <property type="evidence" value="ECO:0007669"/>
    <property type="project" value="InterPro"/>
</dbReference>
<dbReference type="SUPFAM" id="SSF53335">
    <property type="entry name" value="S-adenosyl-L-methionine-dependent methyltransferases"/>
    <property type="match status" value="1"/>
</dbReference>
<dbReference type="Proteomes" id="UP000066480">
    <property type="component" value="Chromosome"/>
</dbReference>
<dbReference type="Pfam" id="PF08241">
    <property type="entry name" value="Methyltransf_11"/>
    <property type="match status" value="1"/>
</dbReference>
<dbReference type="OrthoDB" id="3366024at2"/>
<gene>
    <name evidence="2" type="ORF">VV02_15570</name>
</gene>
<feature type="domain" description="Methyltransferase type 11" evidence="1">
    <location>
        <begin position="45"/>
        <end position="145"/>
    </location>
</feature>
<dbReference type="InterPro" id="IPR050508">
    <property type="entry name" value="Methyltransf_Superfamily"/>
</dbReference>
<protein>
    <recommendedName>
        <fullName evidence="1">Methyltransferase type 11 domain-containing protein</fullName>
    </recommendedName>
</protein>
<dbReference type="EMBL" id="CP011112">
    <property type="protein sequence ID" value="AKU16945.1"/>
    <property type="molecule type" value="Genomic_DNA"/>
</dbReference>
<dbReference type="PATRIC" id="fig|571913.6.peg.3161"/>
<evidence type="ECO:0000259" key="1">
    <source>
        <dbReference type="Pfam" id="PF08241"/>
    </source>
</evidence>
<dbReference type="PANTHER" id="PTHR42912">
    <property type="entry name" value="METHYLTRANSFERASE"/>
    <property type="match status" value="1"/>
</dbReference>
<proteinExistence type="predicted"/>
<dbReference type="RefSeq" id="WP_052592868.1">
    <property type="nucleotide sequence ID" value="NZ_CP011112.1"/>
</dbReference>
<name>A0A0K1JK45_9MICO</name>